<proteinExistence type="predicted"/>
<dbReference type="AlphaFoldDB" id="A0A136J1J6"/>
<evidence type="ECO:0000256" key="1">
    <source>
        <dbReference type="SAM" id="MobiDB-lite"/>
    </source>
</evidence>
<evidence type="ECO:0000313" key="3">
    <source>
        <dbReference type="Proteomes" id="UP000070501"/>
    </source>
</evidence>
<dbReference type="Proteomes" id="UP000070501">
    <property type="component" value="Unassembled WGS sequence"/>
</dbReference>
<reference evidence="3" key="1">
    <citation type="submission" date="2016-02" db="EMBL/GenBank/DDBJ databases">
        <title>Draft genome sequence of Microdochium bolleyi, a fungal endophyte of beachgrass.</title>
        <authorList>
            <consortium name="DOE Joint Genome Institute"/>
            <person name="David A.S."/>
            <person name="May G."/>
            <person name="Haridas S."/>
            <person name="Lim J."/>
            <person name="Wang M."/>
            <person name="Labutti K."/>
            <person name="Lipzen A."/>
            <person name="Barry K."/>
            <person name="Grigoriev I.V."/>
        </authorList>
    </citation>
    <scope>NUCLEOTIDE SEQUENCE [LARGE SCALE GENOMIC DNA]</scope>
    <source>
        <strain evidence="3">J235TASD1</strain>
    </source>
</reference>
<dbReference type="InParanoid" id="A0A136J1J6"/>
<dbReference type="EMBL" id="KQ964251">
    <property type="protein sequence ID" value="KXJ90896.1"/>
    <property type="molecule type" value="Genomic_DNA"/>
</dbReference>
<feature type="region of interest" description="Disordered" evidence="1">
    <location>
        <begin position="1"/>
        <end position="31"/>
    </location>
</feature>
<accession>A0A136J1J6</accession>
<keyword evidence="3" id="KW-1185">Reference proteome</keyword>
<name>A0A136J1J6_9PEZI</name>
<gene>
    <name evidence="2" type="ORF">Micbo1qcDRAFT_225766</name>
</gene>
<sequence>MALRTQMDTAPAQEMTTAKQGVEKDHRSPTPVGSHVLAELVMSSQIDLLLVSHRGLQSSSEIHPVPRKLRHRRYLEVNYGREGTPPAGAKQGRSGGRRHQTLLPEPLHARTELAEIAVHSSAGGSDALWCQGPAARPQSSALVLTFACFTPTTWAVPPEQNSQTKK</sequence>
<organism evidence="2 3">
    <name type="scientific">Microdochium bolleyi</name>
    <dbReference type="NCBI Taxonomy" id="196109"/>
    <lineage>
        <taxon>Eukaryota</taxon>
        <taxon>Fungi</taxon>
        <taxon>Dikarya</taxon>
        <taxon>Ascomycota</taxon>
        <taxon>Pezizomycotina</taxon>
        <taxon>Sordariomycetes</taxon>
        <taxon>Xylariomycetidae</taxon>
        <taxon>Xylariales</taxon>
        <taxon>Microdochiaceae</taxon>
        <taxon>Microdochium</taxon>
    </lineage>
</organism>
<evidence type="ECO:0000313" key="2">
    <source>
        <dbReference type="EMBL" id="KXJ90896.1"/>
    </source>
</evidence>
<protein>
    <submittedName>
        <fullName evidence="2">Uncharacterized protein</fullName>
    </submittedName>
</protein>